<comment type="subcellular location">
    <subcellularLocation>
        <location evidence="8">Cytoplasm</location>
    </subcellularLocation>
</comment>
<comment type="caution">
    <text evidence="10">The sequence shown here is derived from an EMBL/GenBank/DDBJ whole genome shotgun (WGS) entry which is preliminary data.</text>
</comment>
<dbReference type="AlphaFoldDB" id="A0A2J6NNM4"/>
<comment type="catalytic activity">
    <reaction evidence="8">
        <text>L-glutamate + ATP = L-glutamyl 5-phosphate + ADP</text>
        <dbReference type="Rhea" id="RHEA:14877"/>
        <dbReference type="ChEBI" id="CHEBI:29985"/>
        <dbReference type="ChEBI" id="CHEBI:30616"/>
        <dbReference type="ChEBI" id="CHEBI:58274"/>
        <dbReference type="ChEBI" id="CHEBI:456216"/>
        <dbReference type="EC" id="2.7.2.11"/>
    </reaction>
</comment>
<proteinExistence type="inferred from homology"/>
<sequence length="262" mass="28480">MAVKKQRIVVKVGTSSLILPNGQTNLQAIDGLAFTLATLNHQGYEIVLVSSGAIGVGLASLGLKERPREIARQQALAAIGQTELMRIYSQRFLDYQTKVGQLLLTRDVLHFPVSRQHVLNTISTLLADHVVPIINENDPVSVDELDHHTTFSDNDELSALVATRIHADLLVVLSDIDAFYNKDPHKYPDAQPIRRVAEMTPELAAAASGSSTRFGTGGMVTKLHAAATVMKAHQRMVLCNGADPKIIFQVINGEEVGTQFGK</sequence>
<comment type="similarity">
    <text evidence="8">Belongs to the glutamate 5-kinase family.</text>
</comment>
<dbReference type="GO" id="GO:0005524">
    <property type="term" value="F:ATP binding"/>
    <property type="evidence" value="ECO:0007669"/>
    <property type="project" value="UniProtKB-KW"/>
</dbReference>
<dbReference type="RefSeq" id="WP_104688430.1">
    <property type="nucleotide sequence ID" value="NZ_JBKTHY010000001.1"/>
</dbReference>
<comment type="function">
    <text evidence="8">Catalyzes the transfer of a phosphate group to glutamate to form L-glutamate 5-phosphate.</text>
</comment>
<dbReference type="InterPro" id="IPR001057">
    <property type="entry name" value="Glu/AcGlu_kinase"/>
</dbReference>
<feature type="binding site" evidence="8">
    <location>
        <position position="138"/>
    </location>
    <ligand>
        <name>substrate</name>
    </ligand>
</feature>
<dbReference type="OrthoDB" id="9804434at2"/>
<feature type="binding site" evidence="8">
    <location>
        <begin position="216"/>
        <end position="222"/>
    </location>
    <ligand>
        <name>ATP</name>
        <dbReference type="ChEBI" id="CHEBI:30616"/>
    </ligand>
</feature>
<reference evidence="10 11" key="1">
    <citation type="submission" date="2017-09" db="EMBL/GenBank/DDBJ databases">
        <title>Bacterial strain isolated from the female urinary microbiota.</title>
        <authorList>
            <person name="Thomas-White K."/>
            <person name="Kumar N."/>
            <person name="Forster S."/>
            <person name="Putonti C."/>
            <person name="Lawley T."/>
            <person name="Wolfe A.J."/>
        </authorList>
    </citation>
    <scope>NUCLEOTIDE SEQUENCE [LARGE SCALE GENOMIC DNA]</scope>
    <source>
        <strain evidence="10 11">UMB0683</strain>
    </source>
</reference>
<dbReference type="GO" id="GO:0004349">
    <property type="term" value="F:glutamate 5-kinase activity"/>
    <property type="evidence" value="ECO:0007669"/>
    <property type="project" value="UniProtKB-UniRule"/>
</dbReference>
<dbReference type="PIRSF" id="PIRSF000729">
    <property type="entry name" value="GK"/>
    <property type="match status" value="1"/>
</dbReference>
<evidence type="ECO:0000313" key="11">
    <source>
        <dbReference type="Proteomes" id="UP000239920"/>
    </source>
</evidence>
<dbReference type="GO" id="GO:0055129">
    <property type="term" value="P:L-proline biosynthetic process"/>
    <property type="evidence" value="ECO:0007669"/>
    <property type="project" value="UniProtKB-UniRule"/>
</dbReference>
<dbReference type="FunFam" id="3.40.1160.10:FF:000006">
    <property type="entry name" value="Glutamate 5-kinase"/>
    <property type="match status" value="1"/>
</dbReference>
<evidence type="ECO:0000256" key="3">
    <source>
        <dbReference type="ARBA" id="ARBA00022650"/>
    </source>
</evidence>
<keyword evidence="2 8" id="KW-0028">Amino-acid biosynthesis</keyword>
<evidence type="ECO:0000256" key="5">
    <source>
        <dbReference type="ARBA" id="ARBA00022741"/>
    </source>
</evidence>
<organism evidence="10 11">
    <name type="scientific">Limosilactobacillus pontis</name>
    <dbReference type="NCBI Taxonomy" id="35787"/>
    <lineage>
        <taxon>Bacteria</taxon>
        <taxon>Bacillati</taxon>
        <taxon>Bacillota</taxon>
        <taxon>Bacilli</taxon>
        <taxon>Lactobacillales</taxon>
        <taxon>Lactobacillaceae</taxon>
        <taxon>Limosilactobacillus</taxon>
    </lineage>
</organism>
<dbReference type="NCBIfam" id="TIGR01027">
    <property type="entry name" value="proB"/>
    <property type="match status" value="1"/>
</dbReference>
<dbReference type="InterPro" id="IPR036393">
    <property type="entry name" value="AceGlu_kinase-like_sf"/>
</dbReference>
<dbReference type="PANTHER" id="PTHR43654:SF1">
    <property type="entry name" value="ISOPENTENYL PHOSPHATE KINASE"/>
    <property type="match status" value="1"/>
</dbReference>
<evidence type="ECO:0000313" key="10">
    <source>
        <dbReference type="EMBL" id="PMB82914.1"/>
    </source>
</evidence>
<dbReference type="PROSITE" id="PS00902">
    <property type="entry name" value="GLUTAMATE_5_KINASE"/>
    <property type="match status" value="1"/>
</dbReference>
<keyword evidence="3 8" id="KW-0641">Proline biosynthesis</keyword>
<evidence type="ECO:0000256" key="4">
    <source>
        <dbReference type="ARBA" id="ARBA00022679"/>
    </source>
</evidence>
<feature type="binding site" evidence="8">
    <location>
        <position position="51"/>
    </location>
    <ligand>
        <name>substrate</name>
    </ligand>
</feature>
<dbReference type="InterPro" id="IPR019797">
    <property type="entry name" value="Glutamate_5-kinase_CS"/>
</dbReference>
<keyword evidence="7 8" id="KW-0067">ATP-binding</keyword>
<accession>A0A2J6NNM4</accession>
<feature type="binding site" evidence="8">
    <location>
        <position position="154"/>
    </location>
    <ligand>
        <name>substrate</name>
    </ligand>
</feature>
<keyword evidence="6 8" id="KW-0418">Kinase</keyword>
<keyword evidence="1 8" id="KW-0963">Cytoplasm</keyword>
<dbReference type="InterPro" id="IPR005715">
    <property type="entry name" value="Glu_5kinase/COase_Synthase"/>
</dbReference>
<dbReference type="EC" id="2.7.2.11" evidence="8"/>
<dbReference type="PANTHER" id="PTHR43654">
    <property type="entry name" value="GLUTAMATE 5-KINASE"/>
    <property type="match status" value="1"/>
</dbReference>
<evidence type="ECO:0000259" key="9">
    <source>
        <dbReference type="Pfam" id="PF00696"/>
    </source>
</evidence>
<dbReference type="SUPFAM" id="SSF53633">
    <property type="entry name" value="Carbamate kinase-like"/>
    <property type="match status" value="1"/>
</dbReference>
<dbReference type="GO" id="GO:0005829">
    <property type="term" value="C:cytosol"/>
    <property type="evidence" value="ECO:0007669"/>
    <property type="project" value="TreeGrafter"/>
</dbReference>
<feature type="binding site" evidence="8">
    <location>
        <position position="11"/>
    </location>
    <ligand>
        <name>ATP</name>
        <dbReference type="ChEBI" id="CHEBI:30616"/>
    </ligand>
</feature>
<dbReference type="InterPro" id="IPR041739">
    <property type="entry name" value="G5K_ProB"/>
</dbReference>
<dbReference type="PRINTS" id="PR00474">
    <property type="entry name" value="GLU5KINASE"/>
</dbReference>
<name>A0A2J6NNM4_9LACO</name>
<evidence type="ECO:0000256" key="1">
    <source>
        <dbReference type="ARBA" id="ARBA00022490"/>
    </source>
</evidence>
<dbReference type="InterPro" id="IPR001048">
    <property type="entry name" value="Asp/Glu/Uridylate_kinase"/>
</dbReference>
<dbReference type="EMBL" id="PNFV01000003">
    <property type="protein sequence ID" value="PMB82914.1"/>
    <property type="molecule type" value="Genomic_DNA"/>
</dbReference>
<feature type="binding site" evidence="8">
    <location>
        <begin position="174"/>
        <end position="175"/>
    </location>
    <ligand>
        <name>ATP</name>
        <dbReference type="ChEBI" id="CHEBI:30616"/>
    </ligand>
</feature>
<comment type="pathway">
    <text evidence="8">Amino-acid biosynthesis; L-proline biosynthesis; L-glutamate 5-semialdehyde from L-glutamate: step 1/2.</text>
</comment>
<dbReference type="CDD" id="cd04242">
    <property type="entry name" value="AAK_G5K_ProB"/>
    <property type="match status" value="1"/>
</dbReference>
<keyword evidence="5 8" id="KW-0547">Nucleotide-binding</keyword>
<evidence type="ECO:0000256" key="2">
    <source>
        <dbReference type="ARBA" id="ARBA00022605"/>
    </source>
</evidence>
<dbReference type="UniPathway" id="UPA00098">
    <property type="reaction ID" value="UER00359"/>
</dbReference>
<protein>
    <recommendedName>
        <fullName evidence="8">Glutamate 5-kinase</fullName>
        <ecNumber evidence="8">2.7.2.11</ecNumber>
    </recommendedName>
    <alternativeName>
        <fullName evidence="8">Gamma-glutamyl kinase</fullName>
        <shortName evidence="8">GK</shortName>
    </alternativeName>
</protein>
<evidence type="ECO:0000256" key="6">
    <source>
        <dbReference type="ARBA" id="ARBA00022777"/>
    </source>
</evidence>
<dbReference type="HAMAP" id="MF_00456">
    <property type="entry name" value="ProB"/>
    <property type="match status" value="1"/>
</dbReference>
<evidence type="ECO:0000256" key="7">
    <source>
        <dbReference type="ARBA" id="ARBA00022840"/>
    </source>
</evidence>
<dbReference type="Pfam" id="PF00696">
    <property type="entry name" value="AA_kinase"/>
    <property type="match status" value="1"/>
</dbReference>
<dbReference type="InterPro" id="IPR011529">
    <property type="entry name" value="Glu_5kinase"/>
</dbReference>
<dbReference type="Proteomes" id="UP000239920">
    <property type="component" value="Unassembled WGS sequence"/>
</dbReference>
<dbReference type="Gene3D" id="3.40.1160.10">
    <property type="entry name" value="Acetylglutamate kinase-like"/>
    <property type="match status" value="1"/>
</dbReference>
<gene>
    <name evidence="8 10" type="primary">proB</name>
    <name evidence="10" type="ORF">CK797_03540</name>
</gene>
<feature type="domain" description="Aspartate/glutamate/uridylate kinase" evidence="9">
    <location>
        <begin position="6"/>
        <end position="240"/>
    </location>
</feature>
<keyword evidence="4 8" id="KW-0808">Transferase</keyword>
<evidence type="ECO:0000256" key="8">
    <source>
        <dbReference type="HAMAP-Rule" id="MF_00456"/>
    </source>
</evidence>